<dbReference type="Proteomes" id="UP000309997">
    <property type="component" value="Unassembled WGS sequence"/>
</dbReference>
<accession>A0ACC4AF92</accession>
<reference evidence="1 2" key="1">
    <citation type="journal article" date="2024" name="Plant Biotechnol. J.">
        <title>Genome and CRISPR/Cas9 system of a widespread forest tree (Populus alba) in the world.</title>
        <authorList>
            <person name="Liu Y.J."/>
            <person name="Jiang P.F."/>
            <person name="Han X.M."/>
            <person name="Li X.Y."/>
            <person name="Wang H.M."/>
            <person name="Wang Y.J."/>
            <person name="Wang X.X."/>
            <person name="Zeng Q.Y."/>
        </authorList>
    </citation>
    <scope>NUCLEOTIDE SEQUENCE [LARGE SCALE GENOMIC DNA]</scope>
    <source>
        <strain evidence="2">cv. PAL-ZL1</strain>
    </source>
</reference>
<proteinExistence type="predicted"/>
<sequence length="128" mass="14547">MSSSFAVETFDSEFLEVLLIVQLIHAFVLSFTRFLQNIHVNFSNFHNSVKVVVSRVRKEPANVAIVLFETMSSSTVQGQSKQQFRFFLQGLADACVGEFSANKSFLNQQWLNIMIMQFVKKSLLNTAC</sequence>
<evidence type="ECO:0000313" key="1">
    <source>
        <dbReference type="EMBL" id="KAL3564822.1"/>
    </source>
</evidence>
<evidence type="ECO:0000313" key="2">
    <source>
        <dbReference type="Proteomes" id="UP000309997"/>
    </source>
</evidence>
<protein>
    <submittedName>
        <fullName evidence="1">Uncharacterized protein</fullName>
    </submittedName>
</protein>
<comment type="caution">
    <text evidence="1">The sequence shown here is derived from an EMBL/GenBank/DDBJ whole genome shotgun (WGS) entry which is preliminary data.</text>
</comment>
<name>A0ACC4AF92_POPAL</name>
<keyword evidence="2" id="KW-1185">Reference proteome</keyword>
<dbReference type="EMBL" id="RCHU02000019">
    <property type="protein sequence ID" value="KAL3564822.1"/>
    <property type="molecule type" value="Genomic_DNA"/>
</dbReference>
<organism evidence="1 2">
    <name type="scientific">Populus alba</name>
    <name type="common">White poplar</name>
    <dbReference type="NCBI Taxonomy" id="43335"/>
    <lineage>
        <taxon>Eukaryota</taxon>
        <taxon>Viridiplantae</taxon>
        <taxon>Streptophyta</taxon>
        <taxon>Embryophyta</taxon>
        <taxon>Tracheophyta</taxon>
        <taxon>Spermatophyta</taxon>
        <taxon>Magnoliopsida</taxon>
        <taxon>eudicotyledons</taxon>
        <taxon>Gunneridae</taxon>
        <taxon>Pentapetalae</taxon>
        <taxon>rosids</taxon>
        <taxon>fabids</taxon>
        <taxon>Malpighiales</taxon>
        <taxon>Salicaceae</taxon>
        <taxon>Saliceae</taxon>
        <taxon>Populus</taxon>
    </lineage>
</organism>
<gene>
    <name evidence="1" type="ORF">D5086_032868</name>
</gene>